<name>A0A8W8MTI7_MAGGI</name>
<dbReference type="Gene3D" id="3.30.70.2760">
    <property type="match status" value="1"/>
</dbReference>
<evidence type="ECO:0000313" key="3">
    <source>
        <dbReference type="EnsemblMetazoa" id="G34520.2:cds"/>
    </source>
</evidence>
<protein>
    <recommendedName>
        <fullName evidence="2">HD/PDEase domain-containing protein</fullName>
    </recommendedName>
</protein>
<accession>A0A8W8MTI7</accession>
<dbReference type="SMART" id="SM00471">
    <property type="entry name" value="HDc"/>
    <property type="match status" value="1"/>
</dbReference>
<keyword evidence="4" id="KW-1185">Reference proteome</keyword>
<dbReference type="GO" id="GO:0008832">
    <property type="term" value="F:dGTPase activity"/>
    <property type="evidence" value="ECO:0007669"/>
    <property type="project" value="TreeGrafter"/>
</dbReference>
<dbReference type="Proteomes" id="UP000005408">
    <property type="component" value="Unassembled WGS sequence"/>
</dbReference>
<feature type="domain" description="HD/PDEase" evidence="2">
    <location>
        <begin position="68"/>
        <end position="223"/>
    </location>
</feature>
<dbReference type="EnsemblMetazoa" id="G34520.2">
    <property type="protein sequence ID" value="G34520.2:cds"/>
    <property type="gene ID" value="G34520"/>
</dbReference>
<dbReference type="CDD" id="cd00077">
    <property type="entry name" value="HDc"/>
    <property type="match status" value="1"/>
</dbReference>
<comment type="similarity">
    <text evidence="1">Belongs to the SAMHD1 family.</text>
</comment>
<evidence type="ECO:0000259" key="2">
    <source>
        <dbReference type="SMART" id="SM00471"/>
    </source>
</evidence>
<reference evidence="3" key="1">
    <citation type="submission" date="2022-08" db="UniProtKB">
        <authorList>
            <consortium name="EnsemblMetazoa"/>
        </authorList>
    </citation>
    <scope>IDENTIFICATION</scope>
    <source>
        <strain evidence="3">05x7-T-G4-1.051#20</strain>
    </source>
</reference>
<dbReference type="Gene3D" id="1.10.3210.10">
    <property type="entry name" value="Hypothetical protein af1432"/>
    <property type="match status" value="1"/>
</dbReference>
<dbReference type="InterPro" id="IPR006674">
    <property type="entry name" value="HD_domain"/>
</dbReference>
<organism evidence="3 4">
    <name type="scientific">Magallana gigas</name>
    <name type="common">Pacific oyster</name>
    <name type="synonym">Crassostrea gigas</name>
    <dbReference type="NCBI Taxonomy" id="29159"/>
    <lineage>
        <taxon>Eukaryota</taxon>
        <taxon>Metazoa</taxon>
        <taxon>Spiralia</taxon>
        <taxon>Lophotrochozoa</taxon>
        <taxon>Mollusca</taxon>
        <taxon>Bivalvia</taxon>
        <taxon>Autobranchia</taxon>
        <taxon>Pteriomorphia</taxon>
        <taxon>Ostreida</taxon>
        <taxon>Ostreoidea</taxon>
        <taxon>Ostreidae</taxon>
        <taxon>Magallana</taxon>
    </lineage>
</organism>
<evidence type="ECO:0000313" key="4">
    <source>
        <dbReference type="Proteomes" id="UP000005408"/>
    </source>
</evidence>
<dbReference type="GO" id="GO:0005634">
    <property type="term" value="C:nucleus"/>
    <property type="evidence" value="ECO:0007669"/>
    <property type="project" value="TreeGrafter"/>
</dbReference>
<dbReference type="AlphaFoldDB" id="A0A8W8MTI7"/>
<dbReference type="PANTHER" id="PTHR11373">
    <property type="entry name" value="DEOXYNUCLEOSIDE TRIPHOSPHATE TRIPHOSPHOHYDROLASE"/>
    <property type="match status" value="1"/>
</dbReference>
<sequence>MHLFTKSSVFRLSKKRLRNRMETKIINDPIWGPIELHPLCIRIIDTPQFQRLRSIKQLGGCSFVYPGACHTRFEHSIGTSYLAKRLGQELQKKIAAEQSKELEITDEEILCLEVAGLCHDLGHGPFSHLFDLQFFKKAKPGETWEHEDASIKMIQGIFEIIQQDYVNDEEIKFIKDLVKQTDETCTEKRETKPFLYEIIANDLNKIDVDKWDYFSRDCHMLGLHHNFQCERSIKVARLVKHNGKYHISFPKSEYFNLFDMFYTRFTLHRRAYQHSVTKAVEMMIADAFLNADESLMFPPNQTEQWCLSETVKDMRAYLWVTDDILNQIRTLNPDGNDKIKKAQEIVDRIYRRDFYKVIGEKRVKWRDESKSLPKNCLKKWMEEKLTTDKDLFEIQEVVFHYGSGMTNPMNNVKLHRNIKKASEKEKETEHCNGDKGKTSKTYKRVQRAVMTKDEISDMLPAKFQQIYFRLVWKGDTSPQSYQKILLEFSKLKGYDDEDIKVDFIDTMQVGDSEKSD</sequence>
<dbReference type="Pfam" id="PF01966">
    <property type="entry name" value="HD"/>
    <property type="match status" value="1"/>
</dbReference>
<proteinExistence type="inferred from homology"/>
<evidence type="ECO:0000256" key="1">
    <source>
        <dbReference type="ARBA" id="ARBA00005776"/>
    </source>
</evidence>
<dbReference type="InterPro" id="IPR050135">
    <property type="entry name" value="dGTPase-like"/>
</dbReference>
<dbReference type="GO" id="GO:0006203">
    <property type="term" value="P:dGTP catabolic process"/>
    <property type="evidence" value="ECO:0007669"/>
    <property type="project" value="TreeGrafter"/>
</dbReference>
<dbReference type="InterPro" id="IPR003607">
    <property type="entry name" value="HD/PDEase_dom"/>
</dbReference>
<dbReference type="SUPFAM" id="SSF109604">
    <property type="entry name" value="HD-domain/PDEase-like"/>
    <property type="match status" value="1"/>
</dbReference>
<dbReference type="PANTHER" id="PTHR11373:SF4">
    <property type="entry name" value="DEOXYNUCLEOSIDE TRIPHOSPHATE TRIPHOSPHOHYDROLASE SAMHD1"/>
    <property type="match status" value="1"/>
</dbReference>